<dbReference type="AlphaFoldDB" id="A0A8H6XLD9"/>
<dbReference type="OrthoDB" id="4173905at2759"/>
<gene>
    <name evidence="3" type="ORF">MSAN_02014200</name>
</gene>
<feature type="transmembrane region" description="Helical" evidence="1">
    <location>
        <begin position="28"/>
        <end position="57"/>
    </location>
</feature>
<dbReference type="Pfam" id="PF09995">
    <property type="entry name" value="MPAB_Lcp_cat"/>
    <property type="match status" value="1"/>
</dbReference>
<proteinExistence type="predicted"/>
<protein>
    <submittedName>
        <fullName evidence="3">DUF2236 domain-containing protein</fullName>
    </submittedName>
</protein>
<evidence type="ECO:0000256" key="1">
    <source>
        <dbReference type="SAM" id="Phobius"/>
    </source>
</evidence>
<dbReference type="Proteomes" id="UP000623467">
    <property type="component" value="Unassembled WGS sequence"/>
</dbReference>
<reference evidence="3" key="1">
    <citation type="submission" date="2020-05" db="EMBL/GenBank/DDBJ databases">
        <title>Mycena genomes resolve the evolution of fungal bioluminescence.</title>
        <authorList>
            <person name="Tsai I.J."/>
        </authorList>
    </citation>
    <scope>NUCLEOTIDE SEQUENCE</scope>
    <source>
        <strain evidence="3">160909Yilan</strain>
    </source>
</reference>
<sequence length="228" mass="26321">MATRSSWLRFQSLELESTGDARDYIPSVFLFVLASPLCLALFTYPFCLVALGIYWAVPVVVRLRWPTFMKARIAEDPINGGALMNLLGSFTAFLLQYHNPTISIAMNIHSDIRSAPLARLLHTFLYLEMVHHGSSQEKEQTASWLRWMHRHVHGSINEEMRKELGIRDQVDQYGYTNDLKENSLSCSLFSHQPTMIPDQAYVLETLIWMTISFQERFGKPYGDFELLR</sequence>
<keyword evidence="1" id="KW-0472">Membrane</keyword>
<evidence type="ECO:0000313" key="3">
    <source>
        <dbReference type="EMBL" id="KAF7342576.1"/>
    </source>
</evidence>
<name>A0A8H6XLD9_9AGAR</name>
<keyword evidence="1" id="KW-1133">Transmembrane helix</keyword>
<keyword evidence="1" id="KW-0812">Transmembrane</keyword>
<dbReference type="EMBL" id="JACAZH010000025">
    <property type="protein sequence ID" value="KAF7342576.1"/>
    <property type="molecule type" value="Genomic_DNA"/>
</dbReference>
<evidence type="ECO:0000313" key="4">
    <source>
        <dbReference type="Proteomes" id="UP000623467"/>
    </source>
</evidence>
<dbReference type="InterPro" id="IPR018713">
    <property type="entry name" value="MPAB/Lcp_cat_dom"/>
</dbReference>
<feature type="domain" description="ER-bound oxygenase mpaB/mpaB'/Rubber oxygenase catalytic" evidence="2">
    <location>
        <begin position="84"/>
        <end position="172"/>
    </location>
</feature>
<dbReference type="GO" id="GO:0016491">
    <property type="term" value="F:oxidoreductase activity"/>
    <property type="evidence" value="ECO:0007669"/>
    <property type="project" value="InterPro"/>
</dbReference>
<accession>A0A8H6XLD9</accession>
<organism evidence="3 4">
    <name type="scientific">Mycena sanguinolenta</name>
    <dbReference type="NCBI Taxonomy" id="230812"/>
    <lineage>
        <taxon>Eukaryota</taxon>
        <taxon>Fungi</taxon>
        <taxon>Dikarya</taxon>
        <taxon>Basidiomycota</taxon>
        <taxon>Agaricomycotina</taxon>
        <taxon>Agaricomycetes</taxon>
        <taxon>Agaricomycetidae</taxon>
        <taxon>Agaricales</taxon>
        <taxon>Marasmiineae</taxon>
        <taxon>Mycenaceae</taxon>
        <taxon>Mycena</taxon>
    </lineage>
</organism>
<evidence type="ECO:0000259" key="2">
    <source>
        <dbReference type="Pfam" id="PF09995"/>
    </source>
</evidence>
<keyword evidence="4" id="KW-1185">Reference proteome</keyword>
<comment type="caution">
    <text evidence="3">The sequence shown here is derived from an EMBL/GenBank/DDBJ whole genome shotgun (WGS) entry which is preliminary data.</text>
</comment>